<feature type="binding site" evidence="8">
    <location>
        <position position="392"/>
    </location>
    <ligand>
        <name>Zn(2+)</name>
        <dbReference type="ChEBI" id="CHEBI:29105"/>
        <label>1</label>
    </ligand>
</feature>
<dbReference type="PROSITE" id="PS51192">
    <property type="entry name" value="HELICASE_ATP_BIND_1"/>
    <property type="match status" value="1"/>
</dbReference>
<keyword evidence="2 8" id="KW-0235">DNA replication</keyword>
<dbReference type="NCBIfam" id="TIGR00595">
    <property type="entry name" value="priA"/>
    <property type="match status" value="1"/>
</dbReference>
<evidence type="ECO:0000259" key="10">
    <source>
        <dbReference type="PROSITE" id="PS51194"/>
    </source>
</evidence>
<dbReference type="Gene3D" id="3.40.50.300">
    <property type="entry name" value="P-loop containing nucleotide triphosphate hydrolases"/>
    <property type="match status" value="2"/>
</dbReference>
<organism evidence="11 12">
    <name type="scientific">Candidatus Xenohaliotis californiensis</name>
    <dbReference type="NCBI Taxonomy" id="84677"/>
    <lineage>
        <taxon>Bacteria</taxon>
        <taxon>Pseudomonadati</taxon>
        <taxon>Pseudomonadota</taxon>
        <taxon>Alphaproteobacteria</taxon>
        <taxon>Rickettsiales</taxon>
        <taxon>Anaplasmataceae</taxon>
        <taxon>Candidatus Xenohaliotis</taxon>
    </lineage>
</organism>
<evidence type="ECO:0000313" key="11">
    <source>
        <dbReference type="EMBL" id="CAK8163002.1"/>
    </source>
</evidence>
<keyword evidence="12" id="KW-1185">Reference proteome</keyword>
<feature type="binding site" evidence="8">
    <location>
        <position position="438"/>
    </location>
    <ligand>
        <name>Zn(2+)</name>
        <dbReference type="ChEBI" id="CHEBI:29105"/>
        <label>1</label>
    </ligand>
</feature>
<evidence type="ECO:0000256" key="8">
    <source>
        <dbReference type="HAMAP-Rule" id="MF_00983"/>
    </source>
</evidence>
<gene>
    <name evidence="8 11" type="primary">priA</name>
    <name evidence="11" type="ORF">CAXC1_260062</name>
</gene>
<dbReference type="InterPro" id="IPR005259">
    <property type="entry name" value="PriA"/>
</dbReference>
<feature type="binding site" evidence="8">
    <location>
        <position position="398"/>
    </location>
    <ligand>
        <name>Zn(2+)</name>
        <dbReference type="ChEBI" id="CHEBI:29105"/>
        <label>2</label>
    </ligand>
</feature>
<feature type="binding site" evidence="8">
    <location>
        <position position="423"/>
    </location>
    <ligand>
        <name>Zn(2+)</name>
        <dbReference type="ChEBI" id="CHEBI:29105"/>
        <label>2</label>
    </ligand>
</feature>
<evidence type="ECO:0000256" key="3">
    <source>
        <dbReference type="ARBA" id="ARBA00022723"/>
    </source>
</evidence>
<dbReference type="InterPro" id="IPR041236">
    <property type="entry name" value="PriA_C"/>
</dbReference>
<dbReference type="SUPFAM" id="SSF52540">
    <property type="entry name" value="P-loop containing nucleoside triphosphate hydrolases"/>
    <property type="match status" value="2"/>
</dbReference>
<evidence type="ECO:0000259" key="9">
    <source>
        <dbReference type="PROSITE" id="PS51192"/>
    </source>
</evidence>
<evidence type="ECO:0000256" key="6">
    <source>
        <dbReference type="ARBA" id="ARBA00022840"/>
    </source>
</evidence>
<comment type="catalytic activity">
    <reaction evidence="8">
        <text>ATP + H2O = ADP + phosphate + H(+)</text>
        <dbReference type="Rhea" id="RHEA:13065"/>
        <dbReference type="ChEBI" id="CHEBI:15377"/>
        <dbReference type="ChEBI" id="CHEBI:15378"/>
        <dbReference type="ChEBI" id="CHEBI:30616"/>
        <dbReference type="ChEBI" id="CHEBI:43474"/>
        <dbReference type="ChEBI" id="CHEBI:456216"/>
        <dbReference type="EC" id="5.6.2.4"/>
    </reaction>
</comment>
<proteinExistence type="inferred from homology"/>
<evidence type="ECO:0000256" key="1">
    <source>
        <dbReference type="ARBA" id="ARBA00022515"/>
    </source>
</evidence>
<accession>A0ABM9N861</accession>
<dbReference type="InterPro" id="IPR027417">
    <property type="entry name" value="P-loop_NTPase"/>
</dbReference>
<keyword evidence="8" id="KW-0347">Helicase</keyword>
<dbReference type="Pfam" id="PF00270">
    <property type="entry name" value="DEAD"/>
    <property type="match status" value="1"/>
</dbReference>
<comment type="catalytic activity">
    <reaction evidence="8">
        <text>Couples ATP hydrolysis with the unwinding of duplex DNA by translocating in the 3'-5' direction.</text>
        <dbReference type="EC" id="5.6.2.4"/>
    </reaction>
</comment>
<reference evidence="11 12" key="1">
    <citation type="submission" date="2024-01" db="EMBL/GenBank/DDBJ databases">
        <authorList>
            <person name="Kunselman E."/>
        </authorList>
    </citation>
    <scope>NUCLEOTIDE SEQUENCE [LARGE SCALE GENOMIC DNA]</scope>
    <source>
        <strain evidence="11">2 abalone samples</strain>
    </source>
</reference>
<dbReference type="InterPro" id="IPR001650">
    <property type="entry name" value="Helicase_C-like"/>
</dbReference>
<keyword evidence="8" id="KW-0413">Isomerase</keyword>
<dbReference type="EMBL" id="CAWVOK010000018">
    <property type="protein sequence ID" value="CAK8163002.1"/>
    <property type="molecule type" value="Genomic_DNA"/>
</dbReference>
<feature type="domain" description="Helicase C-terminal" evidence="10">
    <location>
        <begin position="426"/>
        <end position="588"/>
    </location>
</feature>
<dbReference type="SMART" id="SM00487">
    <property type="entry name" value="DEXDc"/>
    <property type="match status" value="1"/>
</dbReference>
<dbReference type="SMART" id="SM00490">
    <property type="entry name" value="HELICc"/>
    <property type="match status" value="1"/>
</dbReference>
<dbReference type="RefSeq" id="WP_338363997.1">
    <property type="nucleotide sequence ID" value="NZ_CAWVOK010000018.1"/>
</dbReference>
<comment type="similarity">
    <text evidence="8">Belongs to the helicase family. PriA subfamily.</text>
</comment>
<feature type="binding site" evidence="8">
    <location>
        <position position="401"/>
    </location>
    <ligand>
        <name>Zn(2+)</name>
        <dbReference type="ChEBI" id="CHEBI:29105"/>
        <label>2</label>
    </ligand>
</feature>
<keyword evidence="4 8" id="KW-0547">Nucleotide-binding</keyword>
<keyword evidence="6 8" id="KW-0067">ATP-binding</keyword>
<protein>
    <recommendedName>
        <fullName evidence="8">Replication restart protein PriA</fullName>
    </recommendedName>
    <alternativeName>
        <fullName evidence="8">ATP-dependent DNA helicase PriA</fullName>
        <ecNumber evidence="8">5.6.2.4</ecNumber>
    </alternativeName>
    <alternativeName>
        <fullName evidence="8">DNA 3'-5' helicase PriA</fullName>
    </alternativeName>
</protein>
<dbReference type="InterPro" id="IPR011545">
    <property type="entry name" value="DEAD/DEAH_box_helicase_dom"/>
</dbReference>
<evidence type="ECO:0000256" key="4">
    <source>
        <dbReference type="ARBA" id="ARBA00022741"/>
    </source>
</evidence>
<comment type="cofactor">
    <cofactor evidence="8">
        <name>Zn(2+)</name>
        <dbReference type="ChEBI" id="CHEBI:29105"/>
    </cofactor>
    <text evidence="8">Binds 2 zinc ions per subunit.</text>
</comment>
<keyword evidence="8 11" id="KW-0378">Hydrolase</keyword>
<evidence type="ECO:0000256" key="7">
    <source>
        <dbReference type="ARBA" id="ARBA00023125"/>
    </source>
</evidence>
<name>A0ABM9N861_9RICK</name>
<dbReference type="PANTHER" id="PTHR30580:SF0">
    <property type="entry name" value="PRIMOSOMAL PROTEIN N"/>
    <property type="match status" value="1"/>
</dbReference>
<evidence type="ECO:0000256" key="5">
    <source>
        <dbReference type="ARBA" id="ARBA00022833"/>
    </source>
</evidence>
<dbReference type="Proteomes" id="UP001314181">
    <property type="component" value="Unassembled WGS sequence"/>
</dbReference>
<dbReference type="HAMAP" id="MF_00983">
    <property type="entry name" value="PriA"/>
    <property type="match status" value="1"/>
</dbReference>
<dbReference type="GO" id="GO:0016787">
    <property type="term" value="F:hydrolase activity"/>
    <property type="evidence" value="ECO:0007669"/>
    <property type="project" value="UniProtKB-KW"/>
</dbReference>
<evidence type="ECO:0000313" key="12">
    <source>
        <dbReference type="Proteomes" id="UP001314181"/>
    </source>
</evidence>
<feature type="binding site" evidence="8">
    <location>
        <position position="389"/>
    </location>
    <ligand>
        <name>Zn(2+)</name>
        <dbReference type="ChEBI" id="CHEBI:29105"/>
        <label>1</label>
    </ligand>
</feature>
<keyword evidence="1 8" id="KW-0639">Primosome</keyword>
<dbReference type="Pfam" id="PF18074">
    <property type="entry name" value="PriA_C"/>
    <property type="match status" value="1"/>
</dbReference>
<feature type="domain" description="Helicase ATP-binding" evidence="9">
    <location>
        <begin position="167"/>
        <end position="333"/>
    </location>
</feature>
<comment type="caution">
    <text evidence="11">The sequence shown here is derived from an EMBL/GenBank/DDBJ whole genome shotgun (WGS) entry which is preliminary data.</text>
</comment>
<comment type="subunit">
    <text evidence="8">Component of the replication restart primosome.</text>
</comment>
<keyword evidence="3 8" id="KW-0479">Metal-binding</keyword>
<dbReference type="Pfam" id="PF00271">
    <property type="entry name" value="Helicase_C"/>
    <property type="match status" value="1"/>
</dbReference>
<dbReference type="PANTHER" id="PTHR30580">
    <property type="entry name" value="PRIMOSOMAL PROTEIN N"/>
    <property type="match status" value="1"/>
</dbReference>
<feature type="binding site" evidence="8">
    <location>
        <position position="441"/>
    </location>
    <ligand>
        <name>Zn(2+)</name>
        <dbReference type="ChEBI" id="CHEBI:29105"/>
        <label>1</label>
    </ligand>
</feature>
<feature type="binding site" evidence="8">
    <location>
        <position position="420"/>
    </location>
    <ligand>
        <name>Zn(2+)</name>
        <dbReference type="ChEBI" id="CHEBI:29105"/>
        <label>2</label>
    </ligand>
</feature>
<comment type="function">
    <text evidence="8">Initiates the restart of stalled replication forks, which reloads the replicative helicase on sites other than the origin of replication. Recognizes and binds to abandoned replication forks and remodels them to uncover a helicase loading site. Promotes assembly of the primosome at these replication forks.</text>
</comment>
<keyword evidence="7 8" id="KW-0238">DNA-binding</keyword>
<keyword evidence="5 8" id="KW-0862">Zinc</keyword>
<sequence length="694" mass="79216">MPFYYRVLVALKLSTKKYQKNELTHSIENISPYYKALLAMRLPIKEYQKNELTYSTEKEMAIGTIVKIKIREKQILGVIISEDSSKKNYVVFPVEQTFPYEINLNNLKFLCKFAYHNHIEIHKALSAMLPQEPKILTLADKTIKHTNSTNTNLSDVQLNAANKLYSAISNKCYSTTLLYGVVGSGKTEIYLYCIKKFLQKNPLAQILILVPEITLISQAIKQLKIAMDLEIAIWSSKSSSKGETFSQIISGDIKIIVGTRSALLLPYNNLHAIIVDEEHDPSYKQNSGMLYNARNMAVLRGYIENFAIVLCSATPSVESLYNVEAGKYAIIKITSRPYSGLPYVSAVKIEQNKSMLMPEVITAIKDMLAQRKQVLLLLNKRGWRTVLKCSSCSCIMQCPNCSINATIHKNDTKESYNLICHQCNTTIKTYSDITKLECIQCQQKGRLISFGSRVQSLAEEMKAIFPEENIMLITSDNIKTKQDKLHWIWKATKNNTKILIGTQIIAKGHNFPNLQLVIVVDGEVQASKGDFRANEKICQLLHQAIGRSGRGCEQGKAIIQTFNPESDLIKAILTMNYDEFYKTEINIRRKYRKPPFTKCAKFTITCKNEQDAANLSNNLFNYVKNLVKEPDCIHEPQESPYYKIKEKYRYQIKMYADKHISLKQVAEKMGRKMESLSKKKQCDLSVDMDPNNFF</sequence>
<dbReference type="InterPro" id="IPR014001">
    <property type="entry name" value="Helicase_ATP-bd"/>
</dbReference>
<dbReference type="PROSITE" id="PS51194">
    <property type="entry name" value="HELICASE_CTER"/>
    <property type="match status" value="1"/>
</dbReference>
<evidence type="ECO:0000256" key="2">
    <source>
        <dbReference type="ARBA" id="ARBA00022705"/>
    </source>
</evidence>
<dbReference type="EC" id="5.6.2.4" evidence="8"/>